<reference evidence="3" key="1">
    <citation type="journal article" date="2019" name="Int. J. Syst. Evol. Microbiol.">
        <title>The Global Catalogue of Microorganisms (GCM) 10K type strain sequencing project: providing services to taxonomists for standard genome sequencing and annotation.</title>
        <authorList>
            <consortium name="The Broad Institute Genomics Platform"/>
            <consortium name="The Broad Institute Genome Sequencing Center for Infectious Disease"/>
            <person name="Wu L."/>
            <person name="Ma J."/>
        </authorList>
    </citation>
    <scope>NUCLEOTIDE SEQUENCE [LARGE SCALE GENOMIC DNA]</scope>
    <source>
        <strain evidence="3">CCUG 54939</strain>
    </source>
</reference>
<dbReference type="PANTHER" id="PTHR39966:SF1">
    <property type="entry name" value="HEMERYTHRIN-LIKE DOMAIN-CONTAINING PROTEIN"/>
    <property type="match status" value="1"/>
</dbReference>
<comment type="caution">
    <text evidence="2">The sequence shown here is derived from an EMBL/GenBank/DDBJ whole genome shotgun (WGS) entry which is preliminary data.</text>
</comment>
<proteinExistence type="predicted"/>
<dbReference type="RefSeq" id="WP_377150316.1">
    <property type="nucleotide sequence ID" value="NZ_JBHSAF010000001.1"/>
</dbReference>
<dbReference type="Proteomes" id="UP001595692">
    <property type="component" value="Unassembled WGS sequence"/>
</dbReference>
<dbReference type="PANTHER" id="PTHR39966">
    <property type="entry name" value="BLL2471 PROTEIN-RELATED"/>
    <property type="match status" value="1"/>
</dbReference>
<dbReference type="Pfam" id="PF01814">
    <property type="entry name" value="Hemerythrin"/>
    <property type="match status" value="1"/>
</dbReference>
<keyword evidence="3" id="KW-1185">Reference proteome</keyword>
<organism evidence="2 3">
    <name type="scientific">Pseudaeromonas sharmana</name>
    <dbReference type="NCBI Taxonomy" id="328412"/>
    <lineage>
        <taxon>Bacteria</taxon>
        <taxon>Pseudomonadati</taxon>
        <taxon>Pseudomonadota</taxon>
        <taxon>Gammaproteobacteria</taxon>
        <taxon>Aeromonadales</taxon>
        <taxon>Aeromonadaceae</taxon>
        <taxon>Pseudaeromonas</taxon>
    </lineage>
</organism>
<evidence type="ECO:0000313" key="3">
    <source>
        <dbReference type="Proteomes" id="UP001595692"/>
    </source>
</evidence>
<protein>
    <submittedName>
        <fullName evidence="2">Hemerythrin domain-containing protein</fullName>
    </submittedName>
</protein>
<sequence>MLQALHQEHINIARLLDLLRQQLFAIRGEKPVRYRLLKDVLSYLSEVADQCHHPQEDLIYDYYLKYRCDDDQITSRLKQEHDEVVVAGKELTELVDMILMDAVIPLEQLTAKLESFIVLQQRHMDFEETEVFPELRTQLTEDDWRHLEQHWRYKTADDPLFGRQIAERYRDLSASLGL</sequence>
<name>A0ABV8CK64_9GAMM</name>
<evidence type="ECO:0000313" key="2">
    <source>
        <dbReference type="EMBL" id="MFC3912216.1"/>
    </source>
</evidence>
<feature type="domain" description="Hemerythrin-like" evidence="1">
    <location>
        <begin position="2"/>
        <end position="135"/>
    </location>
</feature>
<dbReference type="Gene3D" id="1.20.120.520">
    <property type="entry name" value="nmb1532 protein domain like"/>
    <property type="match status" value="1"/>
</dbReference>
<evidence type="ECO:0000259" key="1">
    <source>
        <dbReference type="Pfam" id="PF01814"/>
    </source>
</evidence>
<dbReference type="EMBL" id="JBHSAF010000001">
    <property type="protein sequence ID" value="MFC3912216.1"/>
    <property type="molecule type" value="Genomic_DNA"/>
</dbReference>
<dbReference type="InterPro" id="IPR012312">
    <property type="entry name" value="Hemerythrin-like"/>
</dbReference>
<gene>
    <name evidence="2" type="ORF">ACFOSS_01900</name>
</gene>
<accession>A0ABV8CK64</accession>